<protein>
    <submittedName>
        <fullName evidence="1">Uncharacterized protein</fullName>
    </submittedName>
</protein>
<dbReference type="EMBL" id="OZ034813">
    <property type="protein sequence ID" value="CAL1357691.1"/>
    <property type="molecule type" value="Genomic_DNA"/>
</dbReference>
<sequence>MRSLMSMVNLFYKFRGLYYVLLYLYRQSHGLGAGDAILGNPLFFSLISYGQILNSIDTASQPKWCRVAYQAAIAIPQLAN</sequence>
<accession>A0AAV2CPV0</accession>
<dbReference type="AlphaFoldDB" id="A0AAV2CPV0"/>
<reference evidence="1 2" key="1">
    <citation type="submission" date="2024-04" db="EMBL/GenBank/DDBJ databases">
        <authorList>
            <person name="Fracassetti M."/>
        </authorList>
    </citation>
    <scope>NUCLEOTIDE SEQUENCE [LARGE SCALE GENOMIC DNA]</scope>
</reference>
<dbReference type="Proteomes" id="UP001497516">
    <property type="component" value="Chromosome 1"/>
</dbReference>
<name>A0AAV2CPV0_9ROSI</name>
<organism evidence="1 2">
    <name type="scientific">Linum trigynum</name>
    <dbReference type="NCBI Taxonomy" id="586398"/>
    <lineage>
        <taxon>Eukaryota</taxon>
        <taxon>Viridiplantae</taxon>
        <taxon>Streptophyta</taxon>
        <taxon>Embryophyta</taxon>
        <taxon>Tracheophyta</taxon>
        <taxon>Spermatophyta</taxon>
        <taxon>Magnoliopsida</taxon>
        <taxon>eudicotyledons</taxon>
        <taxon>Gunneridae</taxon>
        <taxon>Pentapetalae</taxon>
        <taxon>rosids</taxon>
        <taxon>fabids</taxon>
        <taxon>Malpighiales</taxon>
        <taxon>Linaceae</taxon>
        <taxon>Linum</taxon>
    </lineage>
</organism>
<keyword evidence="2" id="KW-1185">Reference proteome</keyword>
<gene>
    <name evidence="1" type="ORF">LTRI10_LOCUS5299</name>
</gene>
<proteinExistence type="predicted"/>
<evidence type="ECO:0000313" key="2">
    <source>
        <dbReference type="Proteomes" id="UP001497516"/>
    </source>
</evidence>
<evidence type="ECO:0000313" key="1">
    <source>
        <dbReference type="EMBL" id="CAL1357691.1"/>
    </source>
</evidence>